<gene>
    <name evidence="2" type="ORF">BXY41_102347</name>
</gene>
<dbReference type="RefSeq" id="WP_104435347.1">
    <property type="nucleotide sequence ID" value="NZ_PTJA01000002.1"/>
</dbReference>
<proteinExistence type="predicted"/>
<keyword evidence="3" id="KW-1185">Reference proteome</keyword>
<comment type="caution">
    <text evidence="2">The sequence shown here is derived from an EMBL/GenBank/DDBJ whole genome shotgun (WGS) entry which is preliminary data.</text>
</comment>
<evidence type="ECO:0000256" key="1">
    <source>
        <dbReference type="SAM" id="Phobius"/>
    </source>
</evidence>
<protein>
    <submittedName>
        <fullName evidence="2">Uncharacterized protein</fullName>
    </submittedName>
</protein>
<evidence type="ECO:0000313" key="3">
    <source>
        <dbReference type="Proteomes" id="UP000237749"/>
    </source>
</evidence>
<sequence>MKSKWNVTVNGVNHEIALKPGVFKAKAVVDGVSTPIKNKSLFIRLFDVPLDLDGTTVHLTAIGRKVDLAVDGVYLNSKAPYVPFENIPKWTYILSAILSLGGWAFCGLIGLCLGLLSSTLIISRSVNPQKKNLAVFSICVTGVCLLLDLIILFGVAMMTM</sequence>
<dbReference type="OrthoDB" id="2040460at2"/>
<organism evidence="2 3">
    <name type="scientific">Lacrimispora xylanisolvens</name>
    <dbReference type="NCBI Taxonomy" id="384636"/>
    <lineage>
        <taxon>Bacteria</taxon>
        <taxon>Bacillati</taxon>
        <taxon>Bacillota</taxon>
        <taxon>Clostridia</taxon>
        <taxon>Lachnospirales</taxon>
        <taxon>Lachnospiraceae</taxon>
        <taxon>Lacrimispora</taxon>
    </lineage>
</organism>
<feature type="transmembrane region" description="Helical" evidence="1">
    <location>
        <begin position="90"/>
        <end position="121"/>
    </location>
</feature>
<name>A0A2S6HXG0_9FIRM</name>
<dbReference type="Proteomes" id="UP000237749">
    <property type="component" value="Unassembled WGS sequence"/>
</dbReference>
<keyword evidence="1" id="KW-0812">Transmembrane</keyword>
<accession>A0A2S6HXG0</accession>
<keyword evidence="1" id="KW-0472">Membrane</keyword>
<reference evidence="2 3" key="1">
    <citation type="submission" date="2018-02" db="EMBL/GenBank/DDBJ databases">
        <title>Genomic Encyclopedia of Archaeal and Bacterial Type Strains, Phase II (KMG-II): from individual species to whole genera.</title>
        <authorList>
            <person name="Goeker M."/>
        </authorList>
    </citation>
    <scope>NUCLEOTIDE SEQUENCE [LARGE SCALE GENOMIC DNA]</scope>
    <source>
        <strain evidence="2 3">DSM 3808</strain>
    </source>
</reference>
<evidence type="ECO:0000313" key="2">
    <source>
        <dbReference type="EMBL" id="PPK82657.1"/>
    </source>
</evidence>
<dbReference type="AlphaFoldDB" id="A0A2S6HXG0"/>
<feature type="transmembrane region" description="Helical" evidence="1">
    <location>
        <begin position="133"/>
        <end position="158"/>
    </location>
</feature>
<keyword evidence="1" id="KW-1133">Transmembrane helix</keyword>
<dbReference type="EMBL" id="PTJA01000002">
    <property type="protein sequence ID" value="PPK82657.1"/>
    <property type="molecule type" value="Genomic_DNA"/>
</dbReference>